<keyword evidence="7 9" id="KW-0472">Membrane</keyword>
<dbReference type="Pfam" id="PF07715">
    <property type="entry name" value="Plug"/>
    <property type="match status" value="1"/>
</dbReference>
<dbReference type="PANTHER" id="PTHR47234:SF2">
    <property type="entry name" value="TONB-DEPENDENT RECEPTOR"/>
    <property type="match status" value="1"/>
</dbReference>
<dbReference type="AlphaFoldDB" id="A0A6P1T777"/>
<dbReference type="InterPro" id="IPR000531">
    <property type="entry name" value="Beta-barrel_TonB"/>
</dbReference>
<evidence type="ECO:0000256" key="8">
    <source>
        <dbReference type="ARBA" id="ARBA00023237"/>
    </source>
</evidence>
<keyword evidence="2 9" id="KW-0813">Transport</keyword>
<dbReference type="Proteomes" id="UP000464675">
    <property type="component" value="Chromosome"/>
</dbReference>
<dbReference type="EMBL" id="JACHHR010000002">
    <property type="protein sequence ID" value="MBB5211614.1"/>
    <property type="molecule type" value="Genomic_DNA"/>
</dbReference>
<dbReference type="PANTHER" id="PTHR47234">
    <property type="match status" value="1"/>
</dbReference>
<reference evidence="15 18" key="2">
    <citation type="submission" date="2020-08" db="EMBL/GenBank/DDBJ databases">
        <title>Genomic Encyclopedia of Type Strains, Phase IV (KMG-IV): sequencing the most valuable type-strain genomes for metagenomic binning, comparative biology and taxonomic classification.</title>
        <authorList>
            <person name="Goeker M."/>
        </authorList>
    </citation>
    <scope>NUCLEOTIDE SEQUENCE [LARGE SCALE GENOMIC DNA]</scope>
    <source>
        <strain evidence="15 18">DSM 11525</strain>
    </source>
</reference>
<keyword evidence="4 9" id="KW-0812">Transmembrane</keyword>
<dbReference type="InterPro" id="IPR036942">
    <property type="entry name" value="Beta-barrel_TonB_sf"/>
</dbReference>
<evidence type="ECO:0000313" key="15">
    <source>
        <dbReference type="EMBL" id="MBB5211614.1"/>
    </source>
</evidence>
<evidence type="ECO:0000313" key="16">
    <source>
        <dbReference type="EMBL" id="QHQ37651.1"/>
    </source>
</evidence>
<comment type="similarity">
    <text evidence="9 11">Belongs to the TonB-dependent receptor family.</text>
</comment>
<protein>
    <submittedName>
        <fullName evidence="15">Outer membrane receptor protein involved in Fe transport</fullName>
    </submittedName>
    <submittedName>
        <fullName evidence="16">TonB-dependent receptor</fullName>
    </submittedName>
</protein>
<feature type="domain" description="TonB-dependent receptor-like beta-barrel" evidence="13">
    <location>
        <begin position="386"/>
        <end position="923"/>
    </location>
</feature>
<dbReference type="Gene3D" id="2.170.130.10">
    <property type="entry name" value="TonB-dependent receptor, plug domain"/>
    <property type="match status" value="1"/>
</dbReference>
<dbReference type="PROSITE" id="PS52016">
    <property type="entry name" value="TONB_DEPENDENT_REC_3"/>
    <property type="match status" value="1"/>
</dbReference>
<reference evidence="16 17" key="1">
    <citation type="submission" date="2020-01" db="EMBL/GenBank/DDBJ databases">
        <title>The possibility of degradation of plastic by Microbulbifer hydrolyticus IRE-31.</title>
        <authorList>
            <person name="Liu L."/>
        </authorList>
    </citation>
    <scope>NUCLEOTIDE SEQUENCE [LARGE SCALE GENOMIC DNA]</scope>
    <source>
        <strain evidence="16 17">IRE-31</strain>
    </source>
</reference>
<keyword evidence="17" id="KW-1185">Reference proteome</keyword>
<evidence type="ECO:0000256" key="2">
    <source>
        <dbReference type="ARBA" id="ARBA00022448"/>
    </source>
</evidence>
<keyword evidence="3 9" id="KW-1134">Transmembrane beta strand</keyword>
<evidence type="ECO:0000256" key="7">
    <source>
        <dbReference type="ARBA" id="ARBA00023136"/>
    </source>
</evidence>
<keyword evidence="8 9" id="KW-0998">Cell outer membrane</keyword>
<evidence type="ECO:0000256" key="10">
    <source>
        <dbReference type="PROSITE-ProRule" id="PRU10144"/>
    </source>
</evidence>
<name>A0A6P1T777_9GAMM</name>
<evidence type="ECO:0000256" key="1">
    <source>
        <dbReference type="ARBA" id="ARBA00004571"/>
    </source>
</evidence>
<dbReference type="Gene3D" id="2.40.170.20">
    <property type="entry name" value="TonB-dependent receptor, beta-barrel domain"/>
    <property type="match status" value="1"/>
</dbReference>
<keyword evidence="15" id="KW-0675">Receptor</keyword>
<evidence type="ECO:0000256" key="3">
    <source>
        <dbReference type="ARBA" id="ARBA00022452"/>
    </source>
</evidence>
<evidence type="ECO:0000256" key="12">
    <source>
        <dbReference type="SAM" id="SignalP"/>
    </source>
</evidence>
<evidence type="ECO:0000259" key="14">
    <source>
        <dbReference type="Pfam" id="PF07715"/>
    </source>
</evidence>
<dbReference type="RefSeq" id="WP_161856989.1">
    <property type="nucleotide sequence ID" value="NZ_CP047491.1"/>
</dbReference>
<evidence type="ECO:0000259" key="13">
    <source>
        <dbReference type="Pfam" id="PF00593"/>
    </source>
</evidence>
<dbReference type="PROSITE" id="PS01156">
    <property type="entry name" value="TONB_DEPENDENT_REC_2"/>
    <property type="match status" value="1"/>
</dbReference>
<organism evidence="15 18">
    <name type="scientific">Microbulbifer hydrolyticus</name>
    <dbReference type="NCBI Taxonomy" id="48074"/>
    <lineage>
        <taxon>Bacteria</taxon>
        <taxon>Pseudomonadati</taxon>
        <taxon>Pseudomonadota</taxon>
        <taxon>Gammaproteobacteria</taxon>
        <taxon>Cellvibrionales</taxon>
        <taxon>Microbulbiferaceae</taxon>
        <taxon>Microbulbifer</taxon>
    </lineage>
</organism>
<dbReference type="InterPro" id="IPR010917">
    <property type="entry name" value="TonB_rcpt_CS"/>
</dbReference>
<dbReference type="InterPro" id="IPR039426">
    <property type="entry name" value="TonB-dep_rcpt-like"/>
</dbReference>
<dbReference type="GO" id="GO:0009279">
    <property type="term" value="C:cell outer membrane"/>
    <property type="evidence" value="ECO:0007669"/>
    <property type="project" value="UniProtKB-SubCell"/>
</dbReference>
<feature type="domain" description="TonB-dependent receptor plug" evidence="14">
    <location>
        <begin position="59"/>
        <end position="171"/>
    </location>
</feature>
<evidence type="ECO:0000256" key="4">
    <source>
        <dbReference type="ARBA" id="ARBA00022692"/>
    </source>
</evidence>
<dbReference type="EMBL" id="CP047491">
    <property type="protein sequence ID" value="QHQ37651.1"/>
    <property type="molecule type" value="Genomic_DNA"/>
</dbReference>
<evidence type="ECO:0000313" key="17">
    <source>
        <dbReference type="Proteomes" id="UP000464675"/>
    </source>
</evidence>
<gene>
    <name evidence="16" type="ORF">GTQ55_00745</name>
    <name evidence="15" type="ORF">HNQ53_001832</name>
</gene>
<keyword evidence="5 12" id="KW-0732">Signal</keyword>
<evidence type="ECO:0000256" key="5">
    <source>
        <dbReference type="ARBA" id="ARBA00022729"/>
    </source>
</evidence>
<evidence type="ECO:0000256" key="9">
    <source>
        <dbReference type="PROSITE-ProRule" id="PRU01360"/>
    </source>
</evidence>
<feature type="chain" id="PRO_5044645466" evidence="12">
    <location>
        <begin position="26"/>
        <end position="957"/>
    </location>
</feature>
<keyword evidence="6 11" id="KW-0798">TonB box</keyword>
<dbReference type="Proteomes" id="UP000563601">
    <property type="component" value="Unassembled WGS sequence"/>
</dbReference>
<sequence>MKSNALSLAIRGAILAAVSATPAFAQEDTKAVDASAIDDGAIEQVTVTGSRISRPNAVSPTPVTSLTAEDISLSGETNLGDFLNTMPALRSTFSGQNSGRYIGTVGLNLLDLRGLGTSRTLVLQDGRRHISSSVGTSAVDVNTIPEDLVERVDVITGGASAIYGADAVSGVVNFILKDDFEGVKVSAFGSDTQRGGAETTELSVTFGKNLFDGRANIAGSVQHTTRGDVYGTERDWITKGYGTLVNPDDIDPNTGAVIPDNGVPDRIVVEDYRIPFISDNGIAFLPYGDYTFNDDGTARPVIPGDVCDINGRCSGGDGYAFVGQYQMYPRMETANIFVKGHFDISDSMQLFGEAKYVNHEAESWGQASFSYDGYSSTNPFLDQDLSDRLVADGVPAFGMYRMHSDLGYRGDLAERETMRFVTGLKGELGGSWTYETSLVYGEYNADVYYVNNRHNERYGQAIDAIELDGEIVCADADARADGCQPLNMFGFGLNSQEAIDWVMLDDTGSEEKMTQTVASGFVTGDLIDLPAGPLSVVGGFEYREETSFVDYDEIIKSGATFMNALASTDGEYDVTEAFVEVSAPLVSDLPGIQSLIFDTAYRAADYSTVGSTGAWKAGLDWSVIDDVRVRATTSQAVRAPNIDELFAPLGENFYNVNDPCDYREVGSAPDPALRSANCAALGLGPDYESPWNGGPTLPGFSGGNPSLQEETATTMTYGMVITPRFADGLTLTVDYWDIEIEDAISYYGGQTILDKCVDGASIDNAFCGNIERAANGDLTSLTSSALNASKLTARGVDYELRYDLALADLFNSELGSLTLSLQGTRLLERDDYSFQNEPDSVDPVAGEIGDPEDAYNMNVTYRYGDLSVNWGHRYIGDQALYDIGNSRPESAAPSFTGEVRYNSLRTSYLYQDQVEVYGGVNNLEDKAPPAYLTGTGGGSGMYDTMGRSFYLGVNYTF</sequence>
<dbReference type="InterPro" id="IPR012910">
    <property type="entry name" value="Plug_dom"/>
</dbReference>
<evidence type="ECO:0000256" key="11">
    <source>
        <dbReference type="RuleBase" id="RU003357"/>
    </source>
</evidence>
<dbReference type="OrthoDB" id="9805434at2"/>
<dbReference type="Pfam" id="PF00593">
    <property type="entry name" value="TonB_dep_Rec_b-barrel"/>
    <property type="match status" value="1"/>
</dbReference>
<proteinExistence type="inferred from homology"/>
<evidence type="ECO:0000313" key="18">
    <source>
        <dbReference type="Proteomes" id="UP000563601"/>
    </source>
</evidence>
<evidence type="ECO:0000256" key="6">
    <source>
        <dbReference type="ARBA" id="ARBA00023077"/>
    </source>
</evidence>
<feature type="signal peptide" evidence="12">
    <location>
        <begin position="1"/>
        <end position="25"/>
    </location>
</feature>
<accession>A0A6P1T777</accession>
<dbReference type="SUPFAM" id="SSF56935">
    <property type="entry name" value="Porins"/>
    <property type="match status" value="1"/>
</dbReference>
<comment type="subcellular location">
    <subcellularLocation>
        <location evidence="1 9">Cell outer membrane</location>
        <topology evidence="1 9">Multi-pass membrane protein</topology>
    </subcellularLocation>
</comment>
<dbReference type="InterPro" id="IPR037066">
    <property type="entry name" value="Plug_dom_sf"/>
</dbReference>
<feature type="short sequence motif" description="TonB C-terminal box" evidence="10">
    <location>
        <begin position="940"/>
        <end position="957"/>
    </location>
</feature>